<dbReference type="AlphaFoldDB" id="A0A133XWS2"/>
<dbReference type="Proteomes" id="UP000070675">
    <property type="component" value="Unassembled WGS sequence"/>
</dbReference>
<accession>A0A133XWS2</accession>
<evidence type="ECO:0000313" key="1">
    <source>
        <dbReference type="EMBL" id="KXB35374.1"/>
    </source>
</evidence>
<evidence type="ECO:0000313" key="2">
    <source>
        <dbReference type="Proteomes" id="UP000070675"/>
    </source>
</evidence>
<comment type="caution">
    <text evidence="1">The sequence shown here is derived from an EMBL/GenBank/DDBJ whole genome shotgun (WGS) entry which is preliminary data.</text>
</comment>
<proteinExistence type="predicted"/>
<protein>
    <submittedName>
        <fullName evidence="1">Uncharacterized protein</fullName>
    </submittedName>
</protein>
<name>A0A133XWS2_9ACTN</name>
<sequence>MRFFTGWLLHYAFVLKGCDVACSAGLGCNVARVMKVAFRAFRVFAFYARACAFSV</sequence>
<dbReference type="PATRIC" id="fig|1393034.3.peg.240"/>
<keyword evidence="2" id="KW-1185">Reference proteome</keyword>
<reference evidence="2" key="1">
    <citation type="submission" date="2016-01" db="EMBL/GenBank/DDBJ databases">
        <authorList>
            <person name="Mitreva M."/>
            <person name="Pepin K.H."/>
            <person name="Mihindukulasuriya K.A."/>
            <person name="Fulton R."/>
            <person name="Fronick C."/>
            <person name="O'Laughlin M."/>
            <person name="Miner T."/>
            <person name="Herter B."/>
            <person name="Rosa B.A."/>
            <person name="Cordes M."/>
            <person name="Tomlinson C."/>
            <person name="Wollam A."/>
            <person name="Palsikar V.B."/>
            <person name="Mardis E.R."/>
            <person name="Wilson R.K."/>
        </authorList>
    </citation>
    <scope>NUCLEOTIDE SEQUENCE [LARGE SCALE GENOMIC DNA]</scope>
    <source>
        <strain evidence="2">DNF00019</strain>
    </source>
</reference>
<organism evidence="1 2">
    <name type="scientific">Atopobium deltae</name>
    <dbReference type="NCBI Taxonomy" id="1393034"/>
    <lineage>
        <taxon>Bacteria</taxon>
        <taxon>Bacillati</taxon>
        <taxon>Actinomycetota</taxon>
        <taxon>Coriobacteriia</taxon>
        <taxon>Coriobacteriales</taxon>
        <taxon>Atopobiaceae</taxon>
        <taxon>Atopobium</taxon>
    </lineage>
</organism>
<dbReference type="EMBL" id="LSCR01000003">
    <property type="protein sequence ID" value="KXB35374.1"/>
    <property type="molecule type" value="Genomic_DNA"/>
</dbReference>
<gene>
    <name evidence="1" type="ORF">HMPREF3192_00244</name>
</gene>
<dbReference type="STRING" id="1393034.HMPREF3192_00244"/>